<dbReference type="PANTHER" id="PTHR10491">
    <property type="entry name" value="DTDP-4-DEHYDRORHAMNOSE REDUCTASE"/>
    <property type="match status" value="1"/>
</dbReference>
<dbReference type="InterPro" id="IPR036291">
    <property type="entry name" value="NAD(P)-bd_dom_sf"/>
</dbReference>
<evidence type="ECO:0000259" key="1">
    <source>
        <dbReference type="Pfam" id="PF04321"/>
    </source>
</evidence>
<dbReference type="HOGENOM" id="CLU_045518_0_1_1"/>
<dbReference type="InterPro" id="IPR005913">
    <property type="entry name" value="dTDP_dehydrorham_reduct"/>
</dbReference>
<dbReference type="GO" id="GO:0048269">
    <property type="term" value="C:methionine adenosyltransferase complex"/>
    <property type="evidence" value="ECO:0007669"/>
    <property type="project" value="TreeGrafter"/>
</dbReference>
<feature type="domain" description="RmlD-like substrate binding" evidence="1">
    <location>
        <begin position="7"/>
        <end position="311"/>
    </location>
</feature>
<dbReference type="EMBL" id="KN847533">
    <property type="protein sequence ID" value="KIW07383.1"/>
    <property type="molecule type" value="Genomic_DNA"/>
</dbReference>
<protein>
    <submittedName>
        <fullName evidence="2">dTDP-4-dehydrorhamnose reductase</fullName>
    </submittedName>
</protein>
<dbReference type="GeneID" id="27310200"/>
<dbReference type="CDD" id="cd05254">
    <property type="entry name" value="dTDP_HR_like_SDR_e"/>
    <property type="match status" value="1"/>
</dbReference>
<dbReference type="Proteomes" id="UP000053259">
    <property type="component" value="Unassembled WGS sequence"/>
</dbReference>
<dbReference type="PANTHER" id="PTHR10491:SF4">
    <property type="entry name" value="METHIONINE ADENOSYLTRANSFERASE 2 SUBUNIT BETA"/>
    <property type="match status" value="1"/>
</dbReference>
<dbReference type="VEuPathDB" id="FungiDB:PV09_02227"/>
<sequence length="330" mass="36199">MSSAPPTVLVTGASGLLGRDIIKAFERDGDWKVVGTALSRANPPSIVKLDLQDDAAIKQLLDDVQPKVIVHSAANRFPDKVEADKALAHAVNVAPTRLLASEAASRSIFLIYISTDYVFPGLPGQAPYTTSSPAAPTNAYGQTKYEGEVAVLEQTAQGSTQLPVPAVVLRVPLLYGHCEKDDPSKSAVHPLIDALWKAQTLPPGAPKIKVDDYALRYPTCTEDVGRVCRDIAKLYTSDQNRPDLPRILHFSAEEQYTKYGMCKLFADEILALPMENVVPWDPTKDEGQATATVRPYNTHLDTSVLKHLGIDVSTMNFLAWWKRELKAFRH</sequence>
<dbReference type="GO" id="GO:0048270">
    <property type="term" value="F:methionine adenosyltransferase regulator activity"/>
    <property type="evidence" value="ECO:0007669"/>
    <property type="project" value="TreeGrafter"/>
</dbReference>
<dbReference type="Pfam" id="PF04321">
    <property type="entry name" value="RmlD_sub_bind"/>
    <property type="match status" value="1"/>
</dbReference>
<dbReference type="UniPathway" id="UPA00315">
    <property type="reaction ID" value="UER00080"/>
</dbReference>
<organism evidence="2 3">
    <name type="scientific">Verruconis gallopava</name>
    <dbReference type="NCBI Taxonomy" id="253628"/>
    <lineage>
        <taxon>Eukaryota</taxon>
        <taxon>Fungi</taxon>
        <taxon>Dikarya</taxon>
        <taxon>Ascomycota</taxon>
        <taxon>Pezizomycotina</taxon>
        <taxon>Dothideomycetes</taxon>
        <taxon>Pleosporomycetidae</taxon>
        <taxon>Venturiales</taxon>
        <taxon>Sympoventuriaceae</taxon>
        <taxon>Verruconis</taxon>
    </lineage>
</organism>
<dbReference type="InterPro" id="IPR029903">
    <property type="entry name" value="RmlD-like-bd"/>
</dbReference>
<dbReference type="STRING" id="253628.A0A0D2AKL7"/>
<dbReference type="RefSeq" id="XP_016217252.1">
    <property type="nucleotide sequence ID" value="XM_016355236.1"/>
</dbReference>
<gene>
    <name evidence="2" type="ORF">PV09_02227</name>
</gene>
<dbReference type="Gene3D" id="3.40.50.720">
    <property type="entry name" value="NAD(P)-binding Rossmann-like Domain"/>
    <property type="match status" value="1"/>
</dbReference>
<dbReference type="SUPFAM" id="SSF51735">
    <property type="entry name" value="NAD(P)-binding Rossmann-fold domains"/>
    <property type="match status" value="1"/>
</dbReference>
<evidence type="ECO:0000313" key="3">
    <source>
        <dbReference type="Proteomes" id="UP000053259"/>
    </source>
</evidence>
<dbReference type="InParanoid" id="A0A0D2AKL7"/>
<reference evidence="2 3" key="1">
    <citation type="submission" date="2015-01" db="EMBL/GenBank/DDBJ databases">
        <title>The Genome Sequence of Ochroconis gallopava CBS43764.</title>
        <authorList>
            <consortium name="The Broad Institute Genomics Platform"/>
            <person name="Cuomo C."/>
            <person name="de Hoog S."/>
            <person name="Gorbushina A."/>
            <person name="Stielow B."/>
            <person name="Teixiera M."/>
            <person name="Abouelleil A."/>
            <person name="Chapman S.B."/>
            <person name="Priest M."/>
            <person name="Young S.K."/>
            <person name="Wortman J."/>
            <person name="Nusbaum C."/>
            <person name="Birren B."/>
        </authorList>
    </citation>
    <scope>NUCLEOTIDE SEQUENCE [LARGE SCALE GENOMIC DNA]</scope>
    <source>
        <strain evidence="2 3">CBS 43764</strain>
    </source>
</reference>
<proteinExistence type="predicted"/>
<evidence type="ECO:0000313" key="2">
    <source>
        <dbReference type="EMBL" id="KIW07383.1"/>
    </source>
</evidence>
<name>A0A0D2AKL7_9PEZI</name>
<dbReference type="GO" id="GO:0006556">
    <property type="term" value="P:S-adenosylmethionine biosynthetic process"/>
    <property type="evidence" value="ECO:0007669"/>
    <property type="project" value="UniProtKB-UniPathway"/>
</dbReference>
<dbReference type="FunFam" id="3.40.50.720:FF:000357">
    <property type="entry name" value="Methionine adenosyltransferase 2 subunit beta"/>
    <property type="match status" value="1"/>
</dbReference>
<accession>A0A0D2AKL7</accession>
<dbReference type="AlphaFoldDB" id="A0A0D2AKL7"/>
<dbReference type="OrthoDB" id="6235964at2759"/>
<keyword evidence="3" id="KW-1185">Reference proteome</keyword>